<protein>
    <recommendedName>
        <fullName evidence="3">DUF922 domain-containing protein</fullName>
    </recommendedName>
</protein>
<reference evidence="1 2" key="1">
    <citation type="submission" date="2023-12" db="EMBL/GenBank/DDBJ databases">
        <title>Novel species of the genus Arcicella isolated from rivers.</title>
        <authorList>
            <person name="Lu H."/>
        </authorList>
    </citation>
    <scope>NUCLEOTIDE SEQUENCE [LARGE SCALE GENOMIC DNA]</scope>
    <source>
        <strain evidence="1 2">KCTC 23307</strain>
    </source>
</reference>
<evidence type="ECO:0000313" key="2">
    <source>
        <dbReference type="Proteomes" id="UP001302949"/>
    </source>
</evidence>
<organism evidence="1 2">
    <name type="scientific">Arcicella rigui</name>
    <dbReference type="NCBI Taxonomy" id="797020"/>
    <lineage>
        <taxon>Bacteria</taxon>
        <taxon>Pseudomonadati</taxon>
        <taxon>Bacteroidota</taxon>
        <taxon>Cytophagia</taxon>
        <taxon>Cytophagales</taxon>
        <taxon>Flectobacillaceae</taxon>
        <taxon>Arcicella</taxon>
    </lineage>
</organism>
<sequence length="363" mass="42584">MKKYEIFKCFLLLIFSFFQFISPSVAQRYDRSVSIGSSNLKLKNSNFYIAHILDERTFKRRIGFVFNENKEEIELDVVGGLVKSSTDYLSNFSRKSTNAYPIVLKIKELKVSEKMVNNKLINGESNINLDFYYLRDTSLVHLTAFQSKITFTRSFGEVNHYDYLIGRLLEKAVIYFDKWMSANYDKNILLVKSLKLNIKPDWRTDNPVSGDTVFWSPNYQLAWKDFQGTKPPTSKYTAQVFTNFEYSAKADIKEGVLIIDVQFKTYMLKSSSWTTETISAYGLAHEQLHFDITKLVVERFKQKIRDKLTIEDYDSELQLTFIEMYREMNRLQKEYDAESNHSINFVGQQKWQSLVAGELRTIR</sequence>
<name>A0ABU5Q9N5_9BACT</name>
<evidence type="ECO:0000313" key="1">
    <source>
        <dbReference type="EMBL" id="MEA5139544.1"/>
    </source>
</evidence>
<dbReference type="Proteomes" id="UP001302949">
    <property type="component" value="Unassembled WGS sequence"/>
</dbReference>
<proteinExistence type="predicted"/>
<evidence type="ECO:0008006" key="3">
    <source>
        <dbReference type="Google" id="ProtNLM"/>
    </source>
</evidence>
<comment type="caution">
    <text evidence="1">The sequence shown here is derived from an EMBL/GenBank/DDBJ whole genome shotgun (WGS) entry which is preliminary data.</text>
</comment>
<gene>
    <name evidence="1" type="ORF">VB248_10375</name>
</gene>
<accession>A0ABU5Q9N5</accession>
<dbReference type="EMBL" id="JAYFUM010000010">
    <property type="protein sequence ID" value="MEA5139544.1"/>
    <property type="molecule type" value="Genomic_DNA"/>
</dbReference>
<keyword evidence="2" id="KW-1185">Reference proteome</keyword>
<dbReference type="RefSeq" id="WP_323296699.1">
    <property type="nucleotide sequence ID" value="NZ_JAYFUM010000010.1"/>
</dbReference>